<dbReference type="EMBL" id="JARJCM010000062">
    <property type="protein sequence ID" value="KAJ7033780.1"/>
    <property type="molecule type" value="Genomic_DNA"/>
</dbReference>
<sequence length="931" mass="105037">MRIRQAAEEQEEAERRAQLNQQQRREENRLRDIPEPYDGGWNDLEDDVLRGRAAADISHAGEGLNDDTAQEAQEDLLESLRAQQRKLFGRQHDYRSRRDRTQNLIDAFTVQMPAMVEAYLAWSLDTAEHGLTKLFTHAEDAAVETRRIYVVDLFTAYFADVPITSADQYVASAYVRQGLMPAAAVFPSVVITVRVLEVFRRLQLRCPRVGVQAFVRTLCDLHGVAPRGYLVMQFSVAFDVYLAILAAVDKRVQIALGRDTPDWRLRNACPSCMYKLEGEAEIPLPFLTTIDGNNSLKRFWRREKVVDADGNVGPGASKERLDSRVAAGDYYLSREEVDKWSKEGLEDLMRDFVPGFEEDESAGDEGAGCSERWQNMKEDATARAYGMYDETGIFPALCRHGFVLVIVDMVKSGELAKYGFAVAAHLIRVLGKLGLGYDIGCKFAQMVRMHPALAKLAADNDFKALVGAFHGHAHNRRCQLCNLTTYVHGVGLEDLEGCEKFFSKSNALAATTRYATVFHRQQTITSYLKHADTADAYQGLSLLLANKYRRALKIKGTAVLLRETMFSMGIESRSVFETWLEKEKAFLATLSKEPAQETLEMEYYQKLVNLQDLEEHVGIITRVGLPTLPANTEATYAAAASQTRTLAVVNDLEVRLNIARRWEDDGEDWIRVAKMVKNRRYQRAIDAVEGLVVARMFELSKVNMSDTGYKLRKHIAKALQARSKGVKAALERYNEAAAAMTPPRTQLSWEQIVDYAFLADFDLLRDGQEDICGEPWAQPAGHVAMDQHFKLLRADEEIARLNLEIPRLVTHMADEDGFLIYQERRLAREGNPTLAHQVAVHRMERGRFNALHMERLVRLSKEPGFTASLIPGASVNRERRVPEEEDIEMPDVAAVVPPHEEPEADIDNDADLDAELLVDSFERILVMSDDG</sequence>
<dbReference type="InterPro" id="IPR040521">
    <property type="entry name" value="KDZ"/>
</dbReference>
<keyword evidence="3" id="KW-1185">Reference proteome</keyword>
<feature type="region of interest" description="Disordered" evidence="1">
    <location>
        <begin position="1"/>
        <end position="42"/>
    </location>
</feature>
<proteinExistence type="predicted"/>
<reference evidence="2" key="1">
    <citation type="submission" date="2023-03" db="EMBL/GenBank/DDBJ databases">
        <title>Massive genome expansion in bonnet fungi (Mycena s.s.) driven by repeated elements and novel gene families across ecological guilds.</title>
        <authorList>
            <consortium name="Lawrence Berkeley National Laboratory"/>
            <person name="Harder C.B."/>
            <person name="Miyauchi S."/>
            <person name="Viragh M."/>
            <person name="Kuo A."/>
            <person name="Thoen E."/>
            <person name="Andreopoulos B."/>
            <person name="Lu D."/>
            <person name="Skrede I."/>
            <person name="Drula E."/>
            <person name="Henrissat B."/>
            <person name="Morin E."/>
            <person name="Kohler A."/>
            <person name="Barry K."/>
            <person name="LaButti K."/>
            <person name="Morin E."/>
            <person name="Salamov A."/>
            <person name="Lipzen A."/>
            <person name="Mereny Z."/>
            <person name="Hegedus B."/>
            <person name="Baldrian P."/>
            <person name="Stursova M."/>
            <person name="Weitz H."/>
            <person name="Taylor A."/>
            <person name="Grigoriev I.V."/>
            <person name="Nagy L.G."/>
            <person name="Martin F."/>
            <person name="Kauserud H."/>
        </authorList>
    </citation>
    <scope>NUCLEOTIDE SEQUENCE</scope>
    <source>
        <strain evidence="2">CBHHK200</strain>
    </source>
</reference>
<dbReference type="Proteomes" id="UP001218188">
    <property type="component" value="Unassembled WGS sequence"/>
</dbReference>
<accession>A0AAD6SU37</accession>
<feature type="compositionally biased region" description="Basic and acidic residues" evidence="1">
    <location>
        <begin position="13"/>
        <end position="34"/>
    </location>
</feature>
<protein>
    <submittedName>
        <fullName evidence="2">Uncharacterized protein</fullName>
    </submittedName>
</protein>
<organism evidence="2 3">
    <name type="scientific">Mycena alexandri</name>
    <dbReference type="NCBI Taxonomy" id="1745969"/>
    <lineage>
        <taxon>Eukaryota</taxon>
        <taxon>Fungi</taxon>
        <taxon>Dikarya</taxon>
        <taxon>Basidiomycota</taxon>
        <taxon>Agaricomycotina</taxon>
        <taxon>Agaricomycetes</taxon>
        <taxon>Agaricomycetidae</taxon>
        <taxon>Agaricales</taxon>
        <taxon>Marasmiineae</taxon>
        <taxon>Mycenaceae</taxon>
        <taxon>Mycena</taxon>
    </lineage>
</organism>
<dbReference type="PANTHER" id="PTHR33096">
    <property type="entry name" value="CXC2 DOMAIN-CONTAINING PROTEIN"/>
    <property type="match status" value="1"/>
</dbReference>
<dbReference type="PANTHER" id="PTHR33096:SF1">
    <property type="entry name" value="CXC1-LIKE CYSTEINE CLUSTER ASSOCIATED WITH KDZ TRANSPOSASES DOMAIN-CONTAINING PROTEIN"/>
    <property type="match status" value="1"/>
</dbReference>
<evidence type="ECO:0000256" key="1">
    <source>
        <dbReference type="SAM" id="MobiDB-lite"/>
    </source>
</evidence>
<dbReference type="AlphaFoldDB" id="A0AAD6SU37"/>
<gene>
    <name evidence="2" type="ORF">C8F04DRAFT_1183753</name>
</gene>
<evidence type="ECO:0000313" key="3">
    <source>
        <dbReference type="Proteomes" id="UP001218188"/>
    </source>
</evidence>
<name>A0AAD6SU37_9AGAR</name>
<comment type="caution">
    <text evidence="2">The sequence shown here is derived from an EMBL/GenBank/DDBJ whole genome shotgun (WGS) entry which is preliminary data.</text>
</comment>
<dbReference type="Pfam" id="PF18758">
    <property type="entry name" value="KDZ"/>
    <property type="match status" value="1"/>
</dbReference>
<evidence type="ECO:0000313" key="2">
    <source>
        <dbReference type="EMBL" id="KAJ7033780.1"/>
    </source>
</evidence>